<feature type="compositionally biased region" description="Basic and acidic residues" evidence="12">
    <location>
        <begin position="7"/>
        <end position="23"/>
    </location>
</feature>
<dbReference type="EMBL" id="JBDJPC010000003">
    <property type="protein sequence ID" value="KAL1509934.1"/>
    <property type="molecule type" value="Genomic_DNA"/>
</dbReference>
<evidence type="ECO:0000256" key="11">
    <source>
        <dbReference type="ARBA" id="ARBA00044542"/>
    </source>
</evidence>
<dbReference type="InterPro" id="IPR001650">
    <property type="entry name" value="Helicase_C-like"/>
</dbReference>
<proteinExistence type="inferred from homology"/>
<dbReference type="PANTHER" id="PTHR13710:SF153">
    <property type="entry name" value="RECQ-LIKE DNA HELICASE BLM"/>
    <property type="match status" value="1"/>
</dbReference>
<evidence type="ECO:0000256" key="6">
    <source>
        <dbReference type="ARBA" id="ARBA00023125"/>
    </source>
</evidence>
<dbReference type="InterPro" id="IPR027417">
    <property type="entry name" value="P-loop_NTPase"/>
</dbReference>
<evidence type="ECO:0000259" key="13">
    <source>
        <dbReference type="PROSITE" id="PS51192"/>
    </source>
</evidence>
<evidence type="ECO:0000256" key="8">
    <source>
        <dbReference type="ARBA" id="ARBA00023242"/>
    </source>
</evidence>
<dbReference type="InterPro" id="IPR011545">
    <property type="entry name" value="DEAD/DEAH_box_helicase_dom"/>
</dbReference>
<dbReference type="GO" id="GO:0005524">
    <property type="term" value="F:ATP binding"/>
    <property type="evidence" value="ECO:0007669"/>
    <property type="project" value="UniProtKB-KW"/>
</dbReference>
<keyword evidence="7" id="KW-0413">Isomerase</keyword>
<feature type="region of interest" description="Disordered" evidence="12">
    <location>
        <begin position="1"/>
        <end position="23"/>
    </location>
</feature>
<keyword evidence="4" id="KW-0347">Helicase</keyword>
<dbReference type="AlphaFoldDB" id="A0ABD1F3Y9"/>
<sequence>MISNENDSVRQKNHDEEITESSSKKLKVEVEDVFASMNEKWSNENFQWSKELKVLLDKFFKFPFRPYQLTAINAILSNKHVLVVKPSGSGKSLIYQMVSIYTKKLTVVIAPMISLIEDQLINMNKRNIPAEALHSHIEDEVIDEVFDKMWNGNINILFITPEQFRARNEKRLRDTLKMLYDKNQLGLFVIDEVHCISKWKNGFRKAYQELSGLQKYKIPILGLTATMTPSNLTKIKEDLQLENPVVIKSPKTSRDNIVYKVIPRKSIFLKVQYITSLLKETYSGQSVIIYCSAWWECEYVYKMLIKNDIDSCLYHVKMSSRDRKKSHNDWLEEKFHVMVTTNAFGMGINKSDVCLVIHYSVPRSLEHFVQESGRARRDGQRAQSIILYSLENWLKVYIYVKDDKNDMIGILKYCLAHPNCRRKVIDDYFNNPCHDNCEKKIKKILGDKSSSSFLKTYLLKIGKNIKLIKKRRPYCTLNDLISSISFCSIHENVEDIIAYLLITDVLKVEVEQDFKYNLSINYDNYYEMIGKLSLLGVTPPIALKS</sequence>
<keyword evidence="16" id="KW-1185">Reference proteome</keyword>
<name>A0ABD1F3Y9_HYPHA</name>
<dbReference type="EC" id="5.6.2.4" evidence="10"/>
<dbReference type="InterPro" id="IPR014001">
    <property type="entry name" value="Helicase_ATP-bd"/>
</dbReference>
<keyword evidence="6" id="KW-0238">DNA-binding</keyword>
<dbReference type="GO" id="GO:0043138">
    <property type="term" value="F:3'-5' DNA helicase activity"/>
    <property type="evidence" value="ECO:0007669"/>
    <property type="project" value="UniProtKB-EC"/>
</dbReference>
<dbReference type="GO" id="GO:0003677">
    <property type="term" value="F:DNA binding"/>
    <property type="evidence" value="ECO:0007669"/>
    <property type="project" value="UniProtKB-KW"/>
</dbReference>
<dbReference type="SMART" id="SM00490">
    <property type="entry name" value="HELICc"/>
    <property type="match status" value="1"/>
</dbReference>
<evidence type="ECO:0000313" key="16">
    <source>
        <dbReference type="Proteomes" id="UP001566132"/>
    </source>
</evidence>
<protein>
    <recommendedName>
        <fullName evidence="10">DNA 3'-5' helicase</fullName>
        <ecNumber evidence="10">5.6.2.4</ecNumber>
    </recommendedName>
    <alternativeName>
        <fullName evidence="11">DNA 3'-5' helicase BLM</fullName>
    </alternativeName>
</protein>
<dbReference type="InterPro" id="IPR002464">
    <property type="entry name" value="DNA/RNA_helicase_DEAH_CS"/>
</dbReference>
<keyword evidence="5" id="KW-0067">ATP-binding</keyword>
<evidence type="ECO:0000256" key="7">
    <source>
        <dbReference type="ARBA" id="ARBA00023235"/>
    </source>
</evidence>
<dbReference type="SUPFAM" id="SSF52540">
    <property type="entry name" value="P-loop containing nucleoside triphosphate hydrolases"/>
    <property type="match status" value="1"/>
</dbReference>
<evidence type="ECO:0000256" key="10">
    <source>
        <dbReference type="ARBA" id="ARBA00034808"/>
    </source>
</evidence>
<keyword evidence="2" id="KW-0547">Nucleotide-binding</keyword>
<evidence type="ECO:0000256" key="5">
    <source>
        <dbReference type="ARBA" id="ARBA00022840"/>
    </source>
</evidence>
<organism evidence="15 16">
    <name type="scientific">Hypothenemus hampei</name>
    <name type="common">Coffee berry borer</name>
    <dbReference type="NCBI Taxonomy" id="57062"/>
    <lineage>
        <taxon>Eukaryota</taxon>
        <taxon>Metazoa</taxon>
        <taxon>Ecdysozoa</taxon>
        <taxon>Arthropoda</taxon>
        <taxon>Hexapoda</taxon>
        <taxon>Insecta</taxon>
        <taxon>Pterygota</taxon>
        <taxon>Neoptera</taxon>
        <taxon>Endopterygota</taxon>
        <taxon>Coleoptera</taxon>
        <taxon>Polyphaga</taxon>
        <taxon>Cucujiformia</taxon>
        <taxon>Curculionidae</taxon>
        <taxon>Scolytinae</taxon>
        <taxon>Hypothenemus</taxon>
    </lineage>
</organism>
<reference evidence="15 16" key="1">
    <citation type="submission" date="2024-05" db="EMBL/GenBank/DDBJ databases">
        <title>Genetic variation in Jamaican populations of the coffee berry borer (Hypothenemus hampei).</title>
        <authorList>
            <person name="Errbii M."/>
            <person name="Myrie A."/>
        </authorList>
    </citation>
    <scope>NUCLEOTIDE SEQUENCE [LARGE SCALE GENOMIC DNA]</scope>
    <source>
        <strain evidence="15">JA-Hopewell-2020-01-JO</strain>
        <tissue evidence="15">Whole body</tissue>
    </source>
</reference>
<evidence type="ECO:0000256" key="9">
    <source>
        <dbReference type="ARBA" id="ARBA00034617"/>
    </source>
</evidence>
<feature type="domain" description="Helicase C-terminal" evidence="14">
    <location>
        <begin position="273"/>
        <end position="445"/>
    </location>
</feature>
<dbReference type="CDD" id="cd17920">
    <property type="entry name" value="DEXHc_RecQ"/>
    <property type="match status" value="1"/>
</dbReference>
<evidence type="ECO:0000256" key="12">
    <source>
        <dbReference type="SAM" id="MobiDB-lite"/>
    </source>
</evidence>
<comment type="similarity">
    <text evidence="1">Belongs to the helicase family. RecQ subfamily.</text>
</comment>
<evidence type="ECO:0000313" key="15">
    <source>
        <dbReference type="EMBL" id="KAL1509934.1"/>
    </source>
</evidence>
<dbReference type="PROSITE" id="PS51192">
    <property type="entry name" value="HELICASE_ATP_BIND_1"/>
    <property type="match status" value="1"/>
</dbReference>
<dbReference type="InterPro" id="IPR004589">
    <property type="entry name" value="DNA_helicase_ATP-dep_RecQ"/>
</dbReference>
<dbReference type="Pfam" id="PF00270">
    <property type="entry name" value="DEAD"/>
    <property type="match status" value="1"/>
</dbReference>
<evidence type="ECO:0000256" key="4">
    <source>
        <dbReference type="ARBA" id="ARBA00022806"/>
    </source>
</evidence>
<dbReference type="GO" id="GO:0016787">
    <property type="term" value="F:hydrolase activity"/>
    <property type="evidence" value="ECO:0007669"/>
    <property type="project" value="UniProtKB-KW"/>
</dbReference>
<dbReference type="Pfam" id="PF00271">
    <property type="entry name" value="Helicase_C"/>
    <property type="match status" value="1"/>
</dbReference>
<comment type="catalytic activity">
    <reaction evidence="9">
        <text>Couples ATP hydrolysis with the unwinding of duplex DNA by translocating in the 3'-5' direction.</text>
        <dbReference type="EC" id="5.6.2.4"/>
    </reaction>
</comment>
<accession>A0ABD1F3Y9</accession>
<evidence type="ECO:0000256" key="1">
    <source>
        <dbReference type="ARBA" id="ARBA00005446"/>
    </source>
</evidence>
<dbReference type="PANTHER" id="PTHR13710">
    <property type="entry name" value="DNA HELICASE RECQ FAMILY MEMBER"/>
    <property type="match status" value="1"/>
</dbReference>
<dbReference type="Proteomes" id="UP001566132">
    <property type="component" value="Unassembled WGS sequence"/>
</dbReference>
<dbReference type="Gene3D" id="3.40.50.300">
    <property type="entry name" value="P-loop containing nucleotide triphosphate hydrolases"/>
    <property type="match status" value="2"/>
</dbReference>
<evidence type="ECO:0000256" key="3">
    <source>
        <dbReference type="ARBA" id="ARBA00022801"/>
    </source>
</evidence>
<keyword evidence="3" id="KW-0378">Hydrolase</keyword>
<dbReference type="SMART" id="SM00487">
    <property type="entry name" value="DEXDc"/>
    <property type="match status" value="1"/>
</dbReference>
<feature type="domain" description="Helicase ATP-binding" evidence="13">
    <location>
        <begin position="72"/>
        <end position="245"/>
    </location>
</feature>
<keyword evidence="8" id="KW-0539">Nucleus</keyword>
<evidence type="ECO:0000256" key="2">
    <source>
        <dbReference type="ARBA" id="ARBA00022741"/>
    </source>
</evidence>
<dbReference type="NCBIfam" id="TIGR00614">
    <property type="entry name" value="recQ_fam"/>
    <property type="match status" value="1"/>
</dbReference>
<gene>
    <name evidence="15" type="ORF">ABEB36_004598</name>
</gene>
<dbReference type="PROSITE" id="PS00690">
    <property type="entry name" value="DEAH_ATP_HELICASE"/>
    <property type="match status" value="1"/>
</dbReference>
<evidence type="ECO:0000259" key="14">
    <source>
        <dbReference type="PROSITE" id="PS51194"/>
    </source>
</evidence>
<dbReference type="PROSITE" id="PS51194">
    <property type="entry name" value="HELICASE_CTER"/>
    <property type="match status" value="1"/>
</dbReference>
<comment type="caution">
    <text evidence="15">The sequence shown here is derived from an EMBL/GenBank/DDBJ whole genome shotgun (WGS) entry which is preliminary data.</text>
</comment>